<name>A0A7W7VIJ3_9PSEU</name>
<keyword evidence="4" id="KW-1185">Reference proteome</keyword>
<dbReference type="AlphaFoldDB" id="A0A7W7VIJ3"/>
<evidence type="ECO:0000259" key="2">
    <source>
        <dbReference type="Pfam" id="PF26450"/>
    </source>
</evidence>
<sequence length="122" mass="13139">MNTDHEPTTRDTAGGDRPALADYDQLPLGDLRHRIRALDEEALSGLIDHEREHGDRTPVLEVLRSRMAELENGAEPSPGDPNRSPGVDHTAGDSPVQPGTAAEPNTPLRNGLAEQTPARGRP</sequence>
<reference evidence="3 4" key="1">
    <citation type="submission" date="2020-08" db="EMBL/GenBank/DDBJ databases">
        <title>Genomic Encyclopedia of Type Strains, Phase III (KMG-III): the genomes of soil and plant-associated and newly described type strains.</title>
        <authorList>
            <person name="Whitman W."/>
        </authorList>
    </citation>
    <scope>NUCLEOTIDE SEQUENCE [LARGE SCALE GENOMIC DNA]</scope>
    <source>
        <strain evidence="3 4">CECT 8960</strain>
    </source>
</reference>
<dbReference type="RefSeq" id="WP_311771475.1">
    <property type="nucleotide sequence ID" value="NZ_JACHJQ010000010.1"/>
</dbReference>
<feature type="region of interest" description="Disordered" evidence="1">
    <location>
        <begin position="67"/>
        <end position="122"/>
    </location>
</feature>
<accession>A0A7W7VIJ3</accession>
<comment type="caution">
    <text evidence="3">The sequence shown here is derived from an EMBL/GenBank/DDBJ whole genome shotgun (WGS) entry which is preliminary data.</text>
</comment>
<dbReference type="InterPro" id="IPR058442">
    <property type="entry name" value="DUF8129"/>
</dbReference>
<feature type="region of interest" description="Disordered" evidence="1">
    <location>
        <begin position="1"/>
        <end position="24"/>
    </location>
</feature>
<gene>
    <name evidence="3" type="ORF">FHR82_007773</name>
</gene>
<protein>
    <recommendedName>
        <fullName evidence="2">DUF8129 domain-containing protein</fullName>
    </recommendedName>
</protein>
<dbReference type="EMBL" id="JACHJQ010000010">
    <property type="protein sequence ID" value="MBB4911503.1"/>
    <property type="molecule type" value="Genomic_DNA"/>
</dbReference>
<evidence type="ECO:0000256" key="1">
    <source>
        <dbReference type="SAM" id="MobiDB-lite"/>
    </source>
</evidence>
<proteinExistence type="predicted"/>
<organism evidence="3 4">
    <name type="scientific">Actinophytocola algeriensis</name>
    <dbReference type="NCBI Taxonomy" id="1768010"/>
    <lineage>
        <taxon>Bacteria</taxon>
        <taxon>Bacillati</taxon>
        <taxon>Actinomycetota</taxon>
        <taxon>Actinomycetes</taxon>
        <taxon>Pseudonocardiales</taxon>
        <taxon>Pseudonocardiaceae</taxon>
    </lineage>
</organism>
<evidence type="ECO:0000313" key="3">
    <source>
        <dbReference type="EMBL" id="MBB4911503.1"/>
    </source>
</evidence>
<dbReference type="Pfam" id="PF26450">
    <property type="entry name" value="DUF8129"/>
    <property type="match status" value="1"/>
</dbReference>
<feature type="domain" description="DUF8129" evidence="2">
    <location>
        <begin position="29"/>
        <end position="71"/>
    </location>
</feature>
<dbReference type="Proteomes" id="UP000520767">
    <property type="component" value="Unassembled WGS sequence"/>
</dbReference>
<evidence type="ECO:0000313" key="4">
    <source>
        <dbReference type="Proteomes" id="UP000520767"/>
    </source>
</evidence>